<comment type="caution">
    <text evidence="2">The sequence shown here is derived from an EMBL/GenBank/DDBJ whole genome shotgun (WGS) entry which is preliminary data.</text>
</comment>
<protein>
    <submittedName>
        <fullName evidence="2">Uncharacterized protein</fullName>
    </submittedName>
</protein>
<name>A0A8K1FIS2_PYTOL</name>
<keyword evidence="3" id="KW-1185">Reference proteome</keyword>
<feature type="compositionally biased region" description="Basic residues" evidence="1">
    <location>
        <begin position="23"/>
        <end position="37"/>
    </location>
</feature>
<dbReference type="OrthoDB" id="65086at2759"/>
<sequence>MSDSDGLSMSETSVSESEEEKAKRKPPSLQKRRKPKQLRGGSTADDPFDDAAFKPSDTMAEEMNAMKQVFLRMSEKKVQQKEEKKAECKRLYKEAFRSDVEQIFKRANRTRIKTMEQVSHQIDSLKVELQASSDQLRSAHIAYKKKFDAELAHAESQTLELRSILKNIDAEYIKTKKGVDEEFEQVNAEMEESVQTFHTQLTDVWSDKSFIKVFRPQVDRLL</sequence>
<dbReference type="EMBL" id="SPLM01000074">
    <property type="protein sequence ID" value="TMW62369.1"/>
    <property type="molecule type" value="Genomic_DNA"/>
</dbReference>
<reference evidence="2" key="1">
    <citation type="submission" date="2019-03" db="EMBL/GenBank/DDBJ databases">
        <title>Long read genome sequence of the mycoparasitic Pythium oligandrum ATCC 38472 isolated from sugarbeet rhizosphere.</title>
        <authorList>
            <person name="Gaulin E."/>
        </authorList>
    </citation>
    <scope>NUCLEOTIDE SEQUENCE</scope>
    <source>
        <strain evidence="2">ATCC 38472_TT</strain>
    </source>
</reference>
<dbReference type="Proteomes" id="UP000794436">
    <property type="component" value="Unassembled WGS sequence"/>
</dbReference>
<proteinExistence type="predicted"/>
<dbReference type="AlphaFoldDB" id="A0A8K1FIS2"/>
<organism evidence="2 3">
    <name type="scientific">Pythium oligandrum</name>
    <name type="common">Mycoparasitic fungus</name>
    <dbReference type="NCBI Taxonomy" id="41045"/>
    <lineage>
        <taxon>Eukaryota</taxon>
        <taxon>Sar</taxon>
        <taxon>Stramenopiles</taxon>
        <taxon>Oomycota</taxon>
        <taxon>Peronosporomycetes</taxon>
        <taxon>Pythiales</taxon>
        <taxon>Pythiaceae</taxon>
        <taxon>Pythium</taxon>
    </lineage>
</organism>
<accession>A0A8K1FIS2</accession>
<evidence type="ECO:0000256" key="1">
    <source>
        <dbReference type="SAM" id="MobiDB-lite"/>
    </source>
</evidence>
<evidence type="ECO:0000313" key="3">
    <source>
        <dbReference type="Proteomes" id="UP000794436"/>
    </source>
</evidence>
<feature type="region of interest" description="Disordered" evidence="1">
    <location>
        <begin position="1"/>
        <end position="58"/>
    </location>
</feature>
<gene>
    <name evidence="2" type="ORF">Poli38472_009862</name>
</gene>
<evidence type="ECO:0000313" key="2">
    <source>
        <dbReference type="EMBL" id="TMW62369.1"/>
    </source>
</evidence>